<dbReference type="GO" id="GO:0016020">
    <property type="term" value="C:membrane"/>
    <property type="evidence" value="ECO:0007669"/>
    <property type="project" value="UniProtKB-SubCell"/>
</dbReference>
<feature type="transmembrane region" description="Helical" evidence="6">
    <location>
        <begin position="214"/>
        <end position="234"/>
    </location>
</feature>
<accession>A0A397TQN8</accession>
<evidence type="ECO:0000256" key="6">
    <source>
        <dbReference type="SAM" id="Phobius"/>
    </source>
</evidence>
<feature type="transmembrane region" description="Helical" evidence="6">
    <location>
        <begin position="82"/>
        <end position="102"/>
    </location>
</feature>
<keyword evidence="4 6" id="KW-1133">Transmembrane helix</keyword>
<feature type="transmembrane region" description="Helical" evidence="6">
    <location>
        <begin position="254"/>
        <end position="276"/>
    </location>
</feature>
<comment type="caution">
    <text evidence="7">The sequence shown here is derived from an EMBL/GenBank/DDBJ whole genome shotgun (WGS) entry which is preliminary data.</text>
</comment>
<evidence type="ECO:0000313" key="7">
    <source>
        <dbReference type="EMBL" id="RIA99749.1"/>
    </source>
</evidence>
<proteinExistence type="predicted"/>
<dbReference type="STRING" id="658196.A0A397TQN8"/>
<feature type="transmembrane region" description="Helical" evidence="6">
    <location>
        <begin position="297"/>
        <end position="319"/>
    </location>
</feature>
<dbReference type="Proteomes" id="UP000265703">
    <property type="component" value="Unassembled WGS sequence"/>
</dbReference>
<keyword evidence="8" id="KW-1185">Reference proteome</keyword>
<evidence type="ECO:0000313" key="8">
    <source>
        <dbReference type="Proteomes" id="UP000265703"/>
    </source>
</evidence>
<sequence>MSGYEFFTSGAPKQAEEPKWKYNLRKLFTTKSLDSFEIEKETSDLKRTLNAFDLIMIGLGGIIGTGILIITGQAAATKAGPAVVISFIISGVAASFAALCYSELSSMIPVAGSAYTYVYATLGELAAWIIGWDLILEYTVGASTIAVGWSGYFVHFFDHFGIKFSPSWTSAPLVFDQYTGYLERVPGAYINLPAFLLIIFITGLLVLGIRESATVNNIVVSLKVFVILLFVIVGSTKINPKNYDPFIPPNEGTFSKFGVTGILSASSVVFFAYIGFDSISTTAQETKNPQRNLPIGIIVSLILCTILYVAVCVVLTGVVPYPELNDPAPVTVAINAMGIGWLGVIVDFGALAGLISGILVFLLGQPRIFYSMAKDGLFFPTIASKIHPKFKTPYISTVITGMICAIMSSLLPIGVLAELTSVGTLLAFFLVNVGVMVLRITAPNAPRKFKVPGGPFVIPIIGALLDLLLLFTASTASLIRLLVWMSIGLIIYIFYGRSHSIANNSNQYMKNKELNG</sequence>
<dbReference type="EMBL" id="QKYT01000001">
    <property type="protein sequence ID" value="RIA99749.1"/>
    <property type="molecule type" value="Genomic_DNA"/>
</dbReference>
<dbReference type="PIRSF" id="PIRSF006060">
    <property type="entry name" value="AA_transporter"/>
    <property type="match status" value="1"/>
</dbReference>
<dbReference type="AlphaFoldDB" id="A0A397TQN8"/>
<evidence type="ECO:0000256" key="5">
    <source>
        <dbReference type="ARBA" id="ARBA00023136"/>
    </source>
</evidence>
<organism evidence="7 8">
    <name type="scientific">Glomus cerebriforme</name>
    <dbReference type="NCBI Taxonomy" id="658196"/>
    <lineage>
        <taxon>Eukaryota</taxon>
        <taxon>Fungi</taxon>
        <taxon>Fungi incertae sedis</taxon>
        <taxon>Mucoromycota</taxon>
        <taxon>Glomeromycotina</taxon>
        <taxon>Glomeromycetes</taxon>
        <taxon>Glomerales</taxon>
        <taxon>Glomeraceae</taxon>
        <taxon>Glomus</taxon>
    </lineage>
</organism>
<protein>
    <submittedName>
        <fullName evidence="7">Amino acid/polyamine transporter I</fullName>
    </submittedName>
</protein>
<feature type="transmembrane region" description="Helical" evidence="6">
    <location>
        <begin position="453"/>
        <end position="471"/>
    </location>
</feature>
<keyword evidence="5 6" id="KW-0472">Membrane</keyword>
<feature type="transmembrane region" description="Helical" evidence="6">
    <location>
        <begin position="339"/>
        <end position="364"/>
    </location>
</feature>
<evidence type="ECO:0000256" key="1">
    <source>
        <dbReference type="ARBA" id="ARBA00004141"/>
    </source>
</evidence>
<evidence type="ECO:0000256" key="2">
    <source>
        <dbReference type="ARBA" id="ARBA00022448"/>
    </source>
</evidence>
<dbReference type="PANTHER" id="PTHR43243:SF4">
    <property type="entry name" value="CATIONIC AMINO ACID TRANSPORTER 4"/>
    <property type="match status" value="1"/>
</dbReference>
<dbReference type="OrthoDB" id="5982228at2759"/>
<comment type="subcellular location">
    <subcellularLocation>
        <location evidence="1">Membrane</location>
        <topology evidence="1">Multi-pass membrane protein</topology>
    </subcellularLocation>
</comment>
<feature type="transmembrane region" description="Helical" evidence="6">
    <location>
        <begin position="114"/>
        <end position="135"/>
    </location>
</feature>
<dbReference type="InterPro" id="IPR002293">
    <property type="entry name" value="AA/rel_permease1"/>
</dbReference>
<evidence type="ECO:0000256" key="3">
    <source>
        <dbReference type="ARBA" id="ARBA00022692"/>
    </source>
</evidence>
<dbReference type="Pfam" id="PF13520">
    <property type="entry name" value="AA_permease_2"/>
    <property type="match status" value="1"/>
</dbReference>
<dbReference type="PANTHER" id="PTHR43243">
    <property type="entry name" value="INNER MEMBRANE TRANSPORTER YGJI-RELATED"/>
    <property type="match status" value="1"/>
</dbReference>
<feature type="transmembrane region" description="Helical" evidence="6">
    <location>
        <begin position="422"/>
        <end position="441"/>
    </location>
</feature>
<reference evidence="7 8" key="1">
    <citation type="submission" date="2018-06" db="EMBL/GenBank/DDBJ databases">
        <title>Comparative genomics reveals the genomic features of Rhizophagus irregularis, R. cerebriforme, R. diaphanum and Gigaspora rosea, and their symbiotic lifestyle signature.</title>
        <authorList>
            <person name="Morin E."/>
            <person name="San Clemente H."/>
            <person name="Chen E.C.H."/>
            <person name="De La Providencia I."/>
            <person name="Hainaut M."/>
            <person name="Kuo A."/>
            <person name="Kohler A."/>
            <person name="Murat C."/>
            <person name="Tang N."/>
            <person name="Roy S."/>
            <person name="Loubradou J."/>
            <person name="Henrissat B."/>
            <person name="Grigoriev I.V."/>
            <person name="Corradi N."/>
            <person name="Roux C."/>
            <person name="Martin F.M."/>
        </authorList>
    </citation>
    <scope>NUCLEOTIDE SEQUENCE [LARGE SCALE GENOMIC DNA]</scope>
    <source>
        <strain evidence="7 8">DAOM 227022</strain>
    </source>
</reference>
<feature type="transmembrane region" description="Helical" evidence="6">
    <location>
        <begin position="188"/>
        <end position="207"/>
    </location>
</feature>
<dbReference type="GO" id="GO:0015171">
    <property type="term" value="F:amino acid transmembrane transporter activity"/>
    <property type="evidence" value="ECO:0007669"/>
    <property type="project" value="TreeGrafter"/>
</dbReference>
<dbReference type="Gene3D" id="1.20.1740.10">
    <property type="entry name" value="Amino acid/polyamine transporter I"/>
    <property type="match status" value="1"/>
</dbReference>
<keyword evidence="2" id="KW-0813">Transport</keyword>
<feature type="transmembrane region" description="Helical" evidence="6">
    <location>
        <begin position="477"/>
        <end position="495"/>
    </location>
</feature>
<feature type="transmembrane region" description="Helical" evidence="6">
    <location>
        <begin position="54"/>
        <end position="76"/>
    </location>
</feature>
<feature type="transmembrane region" description="Helical" evidence="6">
    <location>
        <begin position="394"/>
        <end position="416"/>
    </location>
</feature>
<name>A0A397TQN8_9GLOM</name>
<gene>
    <name evidence="7" type="ORF">C1645_684581</name>
</gene>
<evidence type="ECO:0000256" key="4">
    <source>
        <dbReference type="ARBA" id="ARBA00022989"/>
    </source>
</evidence>
<keyword evidence="3 6" id="KW-0812">Transmembrane</keyword>